<dbReference type="PANTHER" id="PTHR42028:SF1">
    <property type="entry name" value="YALI0E30657P"/>
    <property type="match status" value="1"/>
</dbReference>
<accession>A0A9W8BAK0</accession>
<organism evidence="4 5">
    <name type="scientific">Dimargaris verticillata</name>
    <dbReference type="NCBI Taxonomy" id="2761393"/>
    <lineage>
        <taxon>Eukaryota</taxon>
        <taxon>Fungi</taxon>
        <taxon>Fungi incertae sedis</taxon>
        <taxon>Zoopagomycota</taxon>
        <taxon>Kickxellomycotina</taxon>
        <taxon>Dimargaritomycetes</taxon>
        <taxon>Dimargaritales</taxon>
        <taxon>Dimargaritaceae</taxon>
        <taxon>Dimargaris</taxon>
    </lineage>
</organism>
<dbReference type="Proteomes" id="UP001151582">
    <property type="component" value="Unassembled WGS sequence"/>
</dbReference>
<name>A0A9W8BAK0_9FUNG</name>
<evidence type="ECO:0000313" key="4">
    <source>
        <dbReference type="EMBL" id="KAJ1983669.1"/>
    </source>
</evidence>
<dbReference type="EMBL" id="JANBQB010000045">
    <property type="protein sequence ID" value="KAJ1983669.1"/>
    <property type="molecule type" value="Genomic_DNA"/>
</dbReference>
<sequence length="299" mass="32209">MRLVHAFTLSLLVTSSAVVLGDQSLASSSNLVGFTKRSAVAEILAMARRQTSSSASSEESSSDSKSASSEEGSSSDTSKKEDNKESSNSDKPSKSEGDSKSSSSEDSSGGNDENEEVDEDDDGQPQDMGRVQMIIPPSTVATPRFPLDSSNITFEWKYRGLSDPPESITVSITVPAPDDPSKKVTFDIASNLSSSETKIYWDSTKTKPDTISLPASNQYKLKIYDSELGIDGAQLNMGSLSQYTMPFAMYRSSYDDPNSCQDCIIANDNYNTASDTRSNILAAFALVTLTSLCYTWISV</sequence>
<protein>
    <recommendedName>
        <fullName evidence="3">DUF7137 domain-containing protein</fullName>
    </recommendedName>
</protein>
<evidence type="ECO:0000313" key="5">
    <source>
        <dbReference type="Proteomes" id="UP001151582"/>
    </source>
</evidence>
<gene>
    <name evidence="4" type="ORF">H4R34_001140</name>
</gene>
<dbReference type="Pfam" id="PF23585">
    <property type="entry name" value="DUF7137"/>
    <property type="match status" value="1"/>
</dbReference>
<dbReference type="InterPro" id="IPR055561">
    <property type="entry name" value="DUF7137"/>
</dbReference>
<feature type="compositionally biased region" description="Low complexity" evidence="1">
    <location>
        <begin position="100"/>
        <end position="111"/>
    </location>
</feature>
<feature type="chain" id="PRO_5040764299" description="DUF7137 domain-containing protein" evidence="2">
    <location>
        <begin position="22"/>
        <end position="299"/>
    </location>
</feature>
<evidence type="ECO:0000256" key="1">
    <source>
        <dbReference type="SAM" id="MobiDB-lite"/>
    </source>
</evidence>
<feature type="signal peptide" evidence="2">
    <location>
        <begin position="1"/>
        <end position="21"/>
    </location>
</feature>
<feature type="domain" description="DUF7137" evidence="3">
    <location>
        <begin position="128"/>
        <end position="256"/>
    </location>
</feature>
<feature type="compositionally biased region" description="Acidic residues" evidence="1">
    <location>
        <begin position="112"/>
        <end position="124"/>
    </location>
</feature>
<keyword evidence="5" id="KW-1185">Reference proteome</keyword>
<dbReference type="AlphaFoldDB" id="A0A9W8BAK0"/>
<feature type="region of interest" description="Disordered" evidence="1">
    <location>
        <begin position="48"/>
        <end position="129"/>
    </location>
</feature>
<reference evidence="4" key="1">
    <citation type="submission" date="2022-07" db="EMBL/GenBank/DDBJ databases">
        <title>Phylogenomic reconstructions and comparative analyses of Kickxellomycotina fungi.</title>
        <authorList>
            <person name="Reynolds N.K."/>
            <person name="Stajich J.E."/>
            <person name="Barry K."/>
            <person name="Grigoriev I.V."/>
            <person name="Crous P."/>
            <person name="Smith M.E."/>
        </authorList>
    </citation>
    <scope>NUCLEOTIDE SEQUENCE</scope>
    <source>
        <strain evidence="4">RSA 567</strain>
    </source>
</reference>
<evidence type="ECO:0000259" key="3">
    <source>
        <dbReference type="Pfam" id="PF23585"/>
    </source>
</evidence>
<comment type="caution">
    <text evidence="4">The sequence shown here is derived from an EMBL/GenBank/DDBJ whole genome shotgun (WGS) entry which is preliminary data.</text>
</comment>
<keyword evidence="2" id="KW-0732">Signal</keyword>
<dbReference type="PANTHER" id="PTHR42028">
    <property type="entry name" value="CHROMOSOME 1, WHOLE GENOME SHOTGUN SEQUENCE"/>
    <property type="match status" value="1"/>
</dbReference>
<feature type="compositionally biased region" description="Basic and acidic residues" evidence="1">
    <location>
        <begin position="77"/>
        <end position="99"/>
    </location>
</feature>
<dbReference type="OrthoDB" id="2435509at2759"/>
<evidence type="ECO:0000256" key="2">
    <source>
        <dbReference type="SAM" id="SignalP"/>
    </source>
</evidence>
<feature type="compositionally biased region" description="Low complexity" evidence="1">
    <location>
        <begin position="51"/>
        <end position="76"/>
    </location>
</feature>
<proteinExistence type="predicted"/>